<evidence type="ECO:0000313" key="2">
    <source>
        <dbReference type="EMBL" id="KAA8567711.1"/>
    </source>
</evidence>
<dbReference type="OrthoDB" id="3534988at2759"/>
<feature type="chain" id="PRO_5024312075" description="Six-hairpin glycosidase-like protein" evidence="1">
    <location>
        <begin position="22"/>
        <end position="706"/>
    </location>
</feature>
<comment type="caution">
    <text evidence="2">The sequence shown here is derived from an EMBL/GenBank/DDBJ whole genome shotgun (WGS) entry which is preliminary data.</text>
</comment>
<keyword evidence="3" id="KW-1185">Reference proteome</keyword>
<protein>
    <recommendedName>
        <fullName evidence="4">Six-hairpin glycosidase-like protein</fullName>
    </recommendedName>
</protein>
<sequence length="706" mass="79507">MHTPIILSFCIPFLWLTKIKASIQRQAIVQAHNVHRNESSVTTPLQVGNGNFAFGVDVTGLQTFNPFATMSTWGWHNFSLPTTPNQTSVEDFTGLDWWTHGRLVNYNQPNPAEADISNWLIQNPQRLNLGNIGFWFNGASITEGDLKEKSQVLDLWSGVITSRFIYNGSQVHVEVSAAPDSDTIIINVKSELLRVGSLGLFFDFPYSDVNKFDAPFVGLWNVTSKHATSLETSSSEATIQHTLDDTSYCFTARWEGEGKVSGPKDGTHRYFLTTPSSNNLRMTGTFSDEKKCVKAGNTSAPSVTDLTESSKSWWQSYWDTGAFIDLSSVDSKNATELQRRIILSQYLLAVNSAADFPPQESGLVNNGWYGKFHLEMVFWHLAPFARWNHFDLLWRSMPAMYEEFLDSSRDRARFQGYQGARWGKMTDTTGRSAPGGINSLLIWQQPHPMYFAEIEYRSFPNETTLQRWDEILTATADFMASFAWFNVTTGMYDLGPPIYPVSENTNPNTTINPTFELAYWRFGLDIAMSWKERQGEPIPEEWKDVREKLAPLPIVNDTYAVYEGIPNMWTDSKTTFDHPAMAGIYGWLPPTSSPTLNLTIVRNTASKILSLWDLEDSYGWDFALLAMNSLRLGDVEQALAYLLHPDFQFDDAGYPVGGSRVPTPYFPNTGGLMLAMAMFAGGWDDEAGIHFPVDWDVRVEGFVPGL</sequence>
<dbReference type="VEuPathDB" id="FungiDB:MFRU_010g01580"/>
<feature type="signal peptide" evidence="1">
    <location>
        <begin position="1"/>
        <end position="21"/>
    </location>
</feature>
<dbReference type="InterPro" id="IPR012341">
    <property type="entry name" value="6hp_glycosidase-like_sf"/>
</dbReference>
<dbReference type="GO" id="GO:0003824">
    <property type="term" value="F:catalytic activity"/>
    <property type="evidence" value="ECO:0007669"/>
    <property type="project" value="UniProtKB-ARBA"/>
</dbReference>
<keyword evidence="1" id="KW-0732">Signal</keyword>
<dbReference type="InterPro" id="IPR008928">
    <property type="entry name" value="6-hairpin_glycosidase_sf"/>
</dbReference>
<dbReference type="AlphaFoldDB" id="A0A5M9JEJ6"/>
<dbReference type="Proteomes" id="UP000322873">
    <property type="component" value="Unassembled WGS sequence"/>
</dbReference>
<accession>A0A5M9JEJ6</accession>
<dbReference type="EMBL" id="VICG01000010">
    <property type="protein sequence ID" value="KAA8567711.1"/>
    <property type="molecule type" value="Genomic_DNA"/>
</dbReference>
<gene>
    <name evidence="2" type="ORF">EYC84_008182</name>
</gene>
<dbReference type="SUPFAM" id="SSF48208">
    <property type="entry name" value="Six-hairpin glycosidases"/>
    <property type="match status" value="1"/>
</dbReference>
<proteinExistence type="predicted"/>
<dbReference type="Gene3D" id="1.50.10.10">
    <property type="match status" value="1"/>
</dbReference>
<evidence type="ECO:0000256" key="1">
    <source>
        <dbReference type="SAM" id="SignalP"/>
    </source>
</evidence>
<evidence type="ECO:0008006" key="4">
    <source>
        <dbReference type="Google" id="ProtNLM"/>
    </source>
</evidence>
<name>A0A5M9JEJ6_MONFR</name>
<evidence type="ECO:0000313" key="3">
    <source>
        <dbReference type="Proteomes" id="UP000322873"/>
    </source>
</evidence>
<dbReference type="GO" id="GO:0005975">
    <property type="term" value="P:carbohydrate metabolic process"/>
    <property type="evidence" value="ECO:0007669"/>
    <property type="project" value="InterPro"/>
</dbReference>
<reference evidence="2 3" key="1">
    <citation type="submission" date="2019-06" db="EMBL/GenBank/DDBJ databases">
        <title>Genome Sequence of the Brown Rot Fungal Pathogen Monilinia fructicola.</title>
        <authorList>
            <person name="De Miccolis Angelini R.M."/>
            <person name="Landi L."/>
            <person name="Abate D."/>
            <person name="Pollastro S."/>
            <person name="Romanazzi G."/>
            <person name="Faretra F."/>
        </authorList>
    </citation>
    <scope>NUCLEOTIDE SEQUENCE [LARGE SCALE GENOMIC DNA]</scope>
    <source>
        <strain evidence="2 3">Mfrc123</strain>
    </source>
</reference>
<organism evidence="2 3">
    <name type="scientific">Monilinia fructicola</name>
    <name type="common">Brown rot fungus</name>
    <name type="synonym">Ciboria fructicola</name>
    <dbReference type="NCBI Taxonomy" id="38448"/>
    <lineage>
        <taxon>Eukaryota</taxon>
        <taxon>Fungi</taxon>
        <taxon>Dikarya</taxon>
        <taxon>Ascomycota</taxon>
        <taxon>Pezizomycotina</taxon>
        <taxon>Leotiomycetes</taxon>
        <taxon>Helotiales</taxon>
        <taxon>Sclerotiniaceae</taxon>
        <taxon>Monilinia</taxon>
    </lineage>
</organism>